<evidence type="ECO:0000256" key="1">
    <source>
        <dbReference type="SAM" id="MobiDB-lite"/>
    </source>
</evidence>
<feature type="compositionally biased region" description="Polar residues" evidence="1">
    <location>
        <begin position="101"/>
        <end position="123"/>
    </location>
</feature>
<accession>A0A2G8LD77</accession>
<proteinExistence type="predicted"/>
<organism evidence="2 3">
    <name type="scientific">Stichopus japonicus</name>
    <name type="common">Sea cucumber</name>
    <dbReference type="NCBI Taxonomy" id="307972"/>
    <lineage>
        <taxon>Eukaryota</taxon>
        <taxon>Metazoa</taxon>
        <taxon>Echinodermata</taxon>
        <taxon>Eleutherozoa</taxon>
        <taxon>Echinozoa</taxon>
        <taxon>Holothuroidea</taxon>
        <taxon>Aspidochirotacea</taxon>
        <taxon>Aspidochirotida</taxon>
        <taxon>Stichopodidae</taxon>
        <taxon>Apostichopus</taxon>
    </lineage>
</organism>
<evidence type="ECO:0000313" key="3">
    <source>
        <dbReference type="Proteomes" id="UP000230750"/>
    </source>
</evidence>
<reference evidence="2 3" key="1">
    <citation type="journal article" date="2017" name="PLoS Biol.">
        <title>The sea cucumber genome provides insights into morphological evolution and visceral regeneration.</title>
        <authorList>
            <person name="Zhang X."/>
            <person name="Sun L."/>
            <person name="Yuan J."/>
            <person name="Sun Y."/>
            <person name="Gao Y."/>
            <person name="Zhang L."/>
            <person name="Li S."/>
            <person name="Dai H."/>
            <person name="Hamel J.F."/>
            <person name="Liu C."/>
            <person name="Yu Y."/>
            <person name="Liu S."/>
            <person name="Lin W."/>
            <person name="Guo K."/>
            <person name="Jin S."/>
            <person name="Xu P."/>
            <person name="Storey K.B."/>
            <person name="Huan P."/>
            <person name="Zhang T."/>
            <person name="Zhou Y."/>
            <person name="Zhang J."/>
            <person name="Lin C."/>
            <person name="Li X."/>
            <person name="Xing L."/>
            <person name="Huo D."/>
            <person name="Sun M."/>
            <person name="Wang L."/>
            <person name="Mercier A."/>
            <person name="Li F."/>
            <person name="Yang H."/>
            <person name="Xiang J."/>
        </authorList>
    </citation>
    <scope>NUCLEOTIDE SEQUENCE [LARGE SCALE GENOMIC DNA]</scope>
    <source>
        <strain evidence="2">Shaxun</strain>
        <tissue evidence="2">Muscle</tissue>
    </source>
</reference>
<comment type="caution">
    <text evidence="2">The sequence shown here is derived from an EMBL/GenBank/DDBJ whole genome shotgun (WGS) entry which is preliminary data.</text>
</comment>
<dbReference type="SUPFAM" id="SSF54768">
    <property type="entry name" value="dsRNA-binding domain-like"/>
    <property type="match status" value="1"/>
</dbReference>
<protein>
    <submittedName>
        <fullName evidence="2">Uncharacterized protein</fullName>
    </submittedName>
</protein>
<feature type="region of interest" description="Disordered" evidence="1">
    <location>
        <begin position="1"/>
        <end position="164"/>
    </location>
</feature>
<sequence>MGSNAVPNVIKQQGQTFHNMPQQHGLPEPPRNPPLMHGAPPGKPMVHTSNISHPAAGGSVPNMMQRAGPNVNQPLGPLHGTPNSTMVIPGTSRYPPPIGHQLSQPSGQQSFSNPLSPNPIQSPERQRSPPGQPGFPPVSDSSSMPSVGGSAGGGGGGGVHAAPGQQQDTMLNKLRAFCETRGLRHPNYEYIDTDIMGQYFVVIYLPTGQIISGEPCTGRRNALELAAFKALQVMRSFAEAQDANQSQKSSAQFVPLQVTKKLTPQKTPNPDDILDSVRLGQPLVQGGPDHQERVPMKDYSQTEPLPFLDQTPQRVPTMSGYTLTGPEGPQTLLERSPAGPVHQPTADHMPITPRPQSPVAHQSVPPRAEPITEDMSPAPKAGGPRTRGRRQGAKGGGAKLAINFGGIRVRDKYLSSLLVCSSFQFLDLL</sequence>
<feature type="region of interest" description="Disordered" evidence="1">
    <location>
        <begin position="323"/>
        <end position="397"/>
    </location>
</feature>
<dbReference type="AlphaFoldDB" id="A0A2G8LD77"/>
<evidence type="ECO:0000313" key="2">
    <source>
        <dbReference type="EMBL" id="PIK58219.1"/>
    </source>
</evidence>
<keyword evidence="3" id="KW-1185">Reference proteome</keyword>
<feature type="compositionally biased region" description="Gly residues" evidence="1">
    <location>
        <begin position="149"/>
        <end position="159"/>
    </location>
</feature>
<dbReference type="EMBL" id="MRZV01000119">
    <property type="protein sequence ID" value="PIK58219.1"/>
    <property type="molecule type" value="Genomic_DNA"/>
</dbReference>
<dbReference type="Proteomes" id="UP000230750">
    <property type="component" value="Unassembled WGS sequence"/>
</dbReference>
<feature type="compositionally biased region" description="Polar residues" evidence="1">
    <location>
        <begin position="1"/>
        <end position="22"/>
    </location>
</feature>
<name>A0A2G8LD77_STIJA</name>
<feature type="compositionally biased region" description="Low complexity" evidence="1">
    <location>
        <begin position="137"/>
        <end position="148"/>
    </location>
</feature>
<gene>
    <name evidence="2" type="ORF">BSL78_04870</name>
</gene>